<protein>
    <recommendedName>
        <fullName evidence="10">Breast carcinoma amplified sequence 2</fullName>
    </recommendedName>
</protein>
<dbReference type="PANTHER" id="PTHR13296:SF0">
    <property type="entry name" value="PRE-MRNA-SPLICING FACTOR SPF27"/>
    <property type="match status" value="1"/>
</dbReference>
<evidence type="ECO:0008006" key="10">
    <source>
        <dbReference type="Google" id="ProtNLM"/>
    </source>
</evidence>
<dbReference type="Pfam" id="PF05700">
    <property type="entry name" value="BCAS2"/>
    <property type="match status" value="1"/>
</dbReference>
<evidence type="ECO:0000313" key="9">
    <source>
        <dbReference type="Proteomes" id="UP000886523"/>
    </source>
</evidence>
<accession>A0A9P6DS09</accession>
<evidence type="ECO:0000256" key="5">
    <source>
        <dbReference type="ARBA" id="ARBA00023187"/>
    </source>
</evidence>
<dbReference type="PANTHER" id="PTHR13296">
    <property type="entry name" value="BCAS2 PROTEIN"/>
    <property type="match status" value="1"/>
</dbReference>
<keyword evidence="4" id="KW-0747">Spliceosome</keyword>
<comment type="subcellular location">
    <subcellularLocation>
        <location evidence="1">Nucleus</location>
    </subcellularLocation>
</comment>
<dbReference type="OrthoDB" id="205794at2759"/>
<keyword evidence="6" id="KW-0539">Nucleus</keyword>
<evidence type="ECO:0000256" key="7">
    <source>
        <dbReference type="SAM" id="Coils"/>
    </source>
</evidence>
<keyword evidence="3" id="KW-0507">mRNA processing</keyword>
<dbReference type="InterPro" id="IPR008409">
    <property type="entry name" value="SPF27"/>
</dbReference>
<dbReference type="GO" id="GO:0071011">
    <property type="term" value="C:precatalytic spliceosome"/>
    <property type="evidence" value="ECO:0007669"/>
    <property type="project" value="TreeGrafter"/>
</dbReference>
<keyword evidence="7" id="KW-0175">Coiled coil</keyword>
<organism evidence="8 9">
    <name type="scientific">Hydnum rufescens UP504</name>
    <dbReference type="NCBI Taxonomy" id="1448309"/>
    <lineage>
        <taxon>Eukaryota</taxon>
        <taxon>Fungi</taxon>
        <taxon>Dikarya</taxon>
        <taxon>Basidiomycota</taxon>
        <taxon>Agaricomycotina</taxon>
        <taxon>Agaricomycetes</taxon>
        <taxon>Cantharellales</taxon>
        <taxon>Hydnaceae</taxon>
        <taxon>Hydnum</taxon>
    </lineage>
</organism>
<evidence type="ECO:0000256" key="3">
    <source>
        <dbReference type="ARBA" id="ARBA00022664"/>
    </source>
</evidence>
<evidence type="ECO:0000256" key="2">
    <source>
        <dbReference type="ARBA" id="ARBA00010788"/>
    </source>
</evidence>
<gene>
    <name evidence="8" type="ORF">BS47DRAFT_1349713</name>
</gene>
<dbReference type="GO" id="GO:0008380">
    <property type="term" value="P:RNA splicing"/>
    <property type="evidence" value="ECO:0007669"/>
    <property type="project" value="UniProtKB-KW"/>
</dbReference>
<evidence type="ECO:0000313" key="8">
    <source>
        <dbReference type="EMBL" id="KAF9509034.1"/>
    </source>
</evidence>
<dbReference type="GO" id="GO:0071013">
    <property type="term" value="C:catalytic step 2 spliceosome"/>
    <property type="evidence" value="ECO:0007669"/>
    <property type="project" value="TreeGrafter"/>
</dbReference>
<dbReference type="Proteomes" id="UP000886523">
    <property type="component" value="Unassembled WGS sequence"/>
</dbReference>
<keyword evidence="9" id="KW-1185">Reference proteome</keyword>
<name>A0A9P6DS09_9AGAM</name>
<evidence type="ECO:0000256" key="6">
    <source>
        <dbReference type="ARBA" id="ARBA00023242"/>
    </source>
</evidence>
<reference evidence="8" key="1">
    <citation type="journal article" date="2020" name="Nat. Commun.">
        <title>Large-scale genome sequencing of mycorrhizal fungi provides insights into the early evolution of symbiotic traits.</title>
        <authorList>
            <person name="Miyauchi S."/>
            <person name="Kiss E."/>
            <person name="Kuo A."/>
            <person name="Drula E."/>
            <person name="Kohler A."/>
            <person name="Sanchez-Garcia M."/>
            <person name="Morin E."/>
            <person name="Andreopoulos B."/>
            <person name="Barry K.W."/>
            <person name="Bonito G."/>
            <person name="Buee M."/>
            <person name="Carver A."/>
            <person name="Chen C."/>
            <person name="Cichocki N."/>
            <person name="Clum A."/>
            <person name="Culley D."/>
            <person name="Crous P.W."/>
            <person name="Fauchery L."/>
            <person name="Girlanda M."/>
            <person name="Hayes R.D."/>
            <person name="Keri Z."/>
            <person name="LaButti K."/>
            <person name="Lipzen A."/>
            <person name="Lombard V."/>
            <person name="Magnuson J."/>
            <person name="Maillard F."/>
            <person name="Murat C."/>
            <person name="Nolan M."/>
            <person name="Ohm R.A."/>
            <person name="Pangilinan J."/>
            <person name="Pereira M.F."/>
            <person name="Perotto S."/>
            <person name="Peter M."/>
            <person name="Pfister S."/>
            <person name="Riley R."/>
            <person name="Sitrit Y."/>
            <person name="Stielow J.B."/>
            <person name="Szollosi G."/>
            <person name="Zifcakova L."/>
            <person name="Stursova M."/>
            <person name="Spatafora J.W."/>
            <person name="Tedersoo L."/>
            <person name="Vaario L.M."/>
            <person name="Yamada A."/>
            <person name="Yan M."/>
            <person name="Wang P."/>
            <person name="Xu J."/>
            <person name="Bruns T."/>
            <person name="Baldrian P."/>
            <person name="Vilgalys R."/>
            <person name="Dunand C."/>
            <person name="Henrissat B."/>
            <person name="Grigoriev I.V."/>
            <person name="Hibbett D."/>
            <person name="Nagy L.G."/>
            <person name="Martin F.M."/>
        </authorList>
    </citation>
    <scope>NUCLEOTIDE SEQUENCE</scope>
    <source>
        <strain evidence="8">UP504</strain>
    </source>
</reference>
<keyword evidence="5" id="KW-0508">mRNA splicing</keyword>
<feature type="coiled-coil region" evidence="7">
    <location>
        <begin position="130"/>
        <end position="210"/>
    </location>
</feature>
<proteinExistence type="inferred from homology"/>
<sequence>MSDTILDSLPYYDIDLEQPSLRALVDAEIALELRRTPKLATDPRVPPDFRQFANNEFLAAELARIQKNEPLAALDTTRYSLPTPTDPNASEEDWSGALNNARSQLEHQSTRQINLALLQTYGPNAWKVHNYLLEADAVLVEKELERLRERVTDINRDRKNTQLHTGKLLTSLETRWTELVSNVIQIELANIALEAEVEQLRQQELTMEQS</sequence>
<comment type="caution">
    <text evidence="8">The sequence shown here is derived from an EMBL/GenBank/DDBJ whole genome shotgun (WGS) entry which is preliminary data.</text>
</comment>
<dbReference type="AlphaFoldDB" id="A0A9P6DS09"/>
<comment type="similarity">
    <text evidence="2">Belongs to the SPF27 family.</text>
</comment>
<dbReference type="EMBL" id="MU129045">
    <property type="protein sequence ID" value="KAF9509034.1"/>
    <property type="molecule type" value="Genomic_DNA"/>
</dbReference>
<dbReference type="GO" id="GO:0000974">
    <property type="term" value="C:Prp19 complex"/>
    <property type="evidence" value="ECO:0007669"/>
    <property type="project" value="TreeGrafter"/>
</dbReference>
<evidence type="ECO:0000256" key="1">
    <source>
        <dbReference type="ARBA" id="ARBA00004123"/>
    </source>
</evidence>
<evidence type="ECO:0000256" key="4">
    <source>
        <dbReference type="ARBA" id="ARBA00022728"/>
    </source>
</evidence>
<dbReference type="GO" id="GO:0006397">
    <property type="term" value="P:mRNA processing"/>
    <property type="evidence" value="ECO:0007669"/>
    <property type="project" value="UniProtKB-KW"/>
</dbReference>